<keyword evidence="2" id="KW-1185">Reference proteome</keyword>
<evidence type="ECO:0008006" key="3">
    <source>
        <dbReference type="Google" id="ProtNLM"/>
    </source>
</evidence>
<proteinExistence type="predicted"/>
<dbReference type="RefSeq" id="WP_272746313.1">
    <property type="nucleotide sequence ID" value="NZ_JAQQKX010000001.1"/>
</dbReference>
<name>A0ABT5HP17_9CAUL</name>
<dbReference type="Proteomes" id="UP001214854">
    <property type="component" value="Unassembled WGS sequence"/>
</dbReference>
<gene>
    <name evidence="1" type="ORF">PQU92_00780</name>
</gene>
<protein>
    <recommendedName>
        <fullName evidence="3">Serine protease</fullName>
    </recommendedName>
</protein>
<evidence type="ECO:0000313" key="1">
    <source>
        <dbReference type="EMBL" id="MDC7681792.1"/>
    </source>
</evidence>
<comment type="caution">
    <text evidence="1">The sequence shown here is derived from an EMBL/GenBank/DDBJ whole genome shotgun (WGS) entry which is preliminary data.</text>
</comment>
<sequence length="358" mass="39522">MEDSANKSKFSAGFHKYVTSGKILRDQPKIDMTTLASVSLEMMFNSTVLAVGTGFFWRVAGGISLVTAWHNLSGMHHTKRVYMRRDGGFPNFIKIKYTSKVPQIFQEQTIPLYFDDEMSQPRWFVHPTCGNFFDVAALLLIFNDHDVVCVNDLCENTTEHILPGSDVFAIGFPQGISSLGVIPVWKRGSLATEIDLPTDAHPKFLIDLAGRGGLSGAPVYRIQRGVVIDQINGNRQFGLGNKTEFLGLYSGRAADQLPPETRTGESSDLGFVWRSEIIAEVVASTEIDEKPEIGKGELTVTPIWENMSADAMKAVKQNATYSFGREVAGHVAAGIYGQGELATMNFSDIKDRLEKDKM</sequence>
<evidence type="ECO:0000313" key="2">
    <source>
        <dbReference type="Proteomes" id="UP001214854"/>
    </source>
</evidence>
<dbReference type="SUPFAM" id="SSF50494">
    <property type="entry name" value="Trypsin-like serine proteases"/>
    <property type="match status" value="1"/>
</dbReference>
<dbReference type="EMBL" id="JAQQKX010000001">
    <property type="protein sequence ID" value="MDC7681792.1"/>
    <property type="molecule type" value="Genomic_DNA"/>
</dbReference>
<organism evidence="1 2">
    <name type="scientific">Asticcacaulis aquaticus</name>
    <dbReference type="NCBI Taxonomy" id="2984212"/>
    <lineage>
        <taxon>Bacteria</taxon>
        <taxon>Pseudomonadati</taxon>
        <taxon>Pseudomonadota</taxon>
        <taxon>Alphaproteobacteria</taxon>
        <taxon>Caulobacterales</taxon>
        <taxon>Caulobacteraceae</taxon>
        <taxon>Asticcacaulis</taxon>
    </lineage>
</organism>
<accession>A0ABT5HP17</accession>
<reference evidence="1 2" key="1">
    <citation type="submission" date="2023-01" db="EMBL/GenBank/DDBJ databases">
        <title>Novel species of the genus Asticcacaulis isolated from rivers.</title>
        <authorList>
            <person name="Lu H."/>
        </authorList>
    </citation>
    <scope>NUCLEOTIDE SEQUENCE [LARGE SCALE GENOMIC DNA]</scope>
    <source>
        <strain evidence="1 2">BYS171W</strain>
    </source>
</reference>
<dbReference type="InterPro" id="IPR009003">
    <property type="entry name" value="Peptidase_S1_PA"/>
</dbReference>